<dbReference type="Proteomes" id="UP000183245">
    <property type="component" value="Unassembled WGS sequence"/>
</dbReference>
<name>A0A1J5IJ27_9BACT</name>
<dbReference type="PANTHER" id="PTHR34477">
    <property type="entry name" value="UPF0213 PROTEIN YHBQ"/>
    <property type="match status" value="1"/>
</dbReference>
<gene>
    <name evidence="3" type="ORF">AUK40_03855</name>
</gene>
<feature type="domain" description="GIY-YIG" evidence="2">
    <location>
        <begin position="1"/>
        <end position="75"/>
    </location>
</feature>
<evidence type="ECO:0000259" key="2">
    <source>
        <dbReference type="PROSITE" id="PS50164"/>
    </source>
</evidence>
<dbReference type="InterPro" id="IPR035901">
    <property type="entry name" value="GIY-YIG_endonuc_sf"/>
</dbReference>
<organism evidence="3 4">
    <name type="scientific">Candidatus Wirthbacteria bacterium CG2_30_54_11</name>
    <dbReference type="NCBI Taxonomy" id="1817892"/>
    <lineage>
        <taxon>Bacteria</taxon>
        <taxon>Candidatus Wirthbacteria</taxon>
    </lineage>
</organism>
<sequence length="90" mass="10484">MRYVYILQSEQTGRYYIGQSAHPEKRLEEHNSGKTISTRSRGPWKIVLQQGYQTDKEARLTEIRLKKLKRRDIIAKMISEGVISLRGHGV</sequence>
<dbReference type="SUPFAM" id="SSF82771">
    <property type="entry name" value="GIY-YIG endonuclease"/>
    <property type="match status" value="1"/>
</dbReference>
<evidence type="ECO:0000256" key="1">
    <source>
        <dbReference type="ARBA" id="ARBA00007435"/>
    </source>
</evidence>
<dbReference type="InterPro" id="IPR000305">
    <property type="entry name" value="GIY-YIG_endonuc"/>
</dbReference>
<accession>A0A1J5IJ27</accession>
<comment type="similarity">
    <text evidence="1">Belongs to the UPF0213 family.</text>
</comment>
<evidence type="ECO:0000313" key="3">
    <source>
        <dbReference type="EMBL" id="OIP97153.1"/>
    </source>
</evidence>
<dbReference type="PANTHER" id="PTHR34477:SF1">
    <property type="entry name" value="UPF0213 PROTEIN YHBQ"/>
    <property type="match status" value="1"/>
</dbReference>
<dbReference type="Pfam" id="PF01541">
    <property type="entry name" value="GIY-YIG"/>
    <property type="match status" value="1"/>
</dbReference>
<dbReference type="STRING" id="1817892.AUK40_03855"/>
<dbReference type="Gene3D" id="3.40.1440.10">
    <property type="entry name" value="GIY-YIG endonuclease"/>
    <property type="match status" value="1"/>
</dbReference>
<evidence type="ECO:0000313" key="4">
    <source>
        <dbReference type="Proteomes" id="UP000183245"/>
    </source>
</evidence>
<comment type="caution">
    <text evidence="3">The sequence shown here is derived from an EMBL/GenBank/DDBJ whole genome shotgun (WGS) entry which is preliminary data.</text>
</comment>
<protein>
    <recommendedName>
        <fullName evidence="2">GIY-YIG domain-containing protein</fullName>
    </recommendedName>
</protein>
<dbReference type="CDD" id="cd10449">
    <property type="entry name" value="GIY-YIG_SLX1_like"/>
    <property type="match status" value="1"/>
</dbReference>
<dbReference type="AlphaFoldDB" id="A0A1J5IJ27"/>
<dbReference type="InterPro" id="IPR050190">
    <property type="entry name" value="UPF0213_domain"/>
</dbReference>
<reference evidence="3" key="1">
    <citation type="journal article" date="2016" name="Environ. Microbiol.">
        <title>Genomic resolution of a cold subsurface aquifer community provides metabolic insights for novel microbes adapted to high CO concentrations.</title>
        <authorList>
            <person name="Probst A.J."/>
            <person name="Castelle C.J."/>
            <person name="Singh A."/>
            <person name="Brown C.T."/>
            <person name="Anantharaman K."/>
            <person name="Sharon I."/>
            <person name="Hug L.A."/>
            <person name="Burstein D."/>
            <person name="Emerson J.B."/>
            <person name="Thomas B.C."/>
            <person name="Banfield J.F."/>
        </authorList>
    </citation>
    <scope>NUCLEOTIDE SEQUENCE [LARGE SCALE GENOMIC DNA]</scope>
    <source>
        <strain evidence="3">CG2_30_54_11</strain>
    </source>
</reference>
<proteinExistence type="inferred from homology"/>
<dbReference type="PROSITE" id="PS50164">
    <property type="entry name" value="GIY_YIG"/>
    <property type="match status" value="1"/>
</dbReference>
<dbReference type="EMBL" id="MNZT01000065">
    <property type="protein sequence ID" value="OIP97153.1"/>
    <property type="molecule type" value="Genomic_DNA"/>
</dbReference>